<comment type="caution">
    <text evidence="3">The sequence shown here is derived from an EMBL/GenBank/DDBJ whole genome shotgun (WGS) entry which is preliminary data.</text>
</comment>
<dbReference type="InterPro" id="IPR036397">
    <property type="entry name" value="RNaseH_sf"/>
</dbReference>
<dbReference type="GO" id="GO:0008408">
    <property type="term" value="F:3'-5' exonuclease activity"/>
    <property type="evidence" value="ECO:0007669"/>
    <property type="project" value="InterPro"/>
</dbReference>
<dbReference type="InterPro" id="IPR002562">
    <property type="entry name" value="3'-5'_exonuclease_dom"/>
</dbReference>
<dbReference type="SUPFAM" id="SSF53098">
    <property type="entry name" value="Ribonuclease H-like"/>
    <property type="match status" value="1"/>
</dbReference>
<feature type="region of interest" description="Disordered" evidence="1">
    <location>
        <begin position="22"/>
        <end position="41"/>
    </location>
</feature>
<name>A0A9P6JQI0_9AGAR</name>
<protein>
    <recommendedName>
        <fullName evidence="2">3'-5' exonuclease domain-containing protein</fullName>
    </recommendedName>
</protein>
<accession>A0A9P6JQI0</accession>
<dbReference type="GO" id="GO:0003676">
    <property type="term" value="F:nucleic acid binding"/>
    <property type="evidence" value="ECO:0007669"/>
    <property type="project" value="InterPro"/>
</dbReference>
<feature type="region of interest" description="Disordered" evidence="1">
    <location>
        <begin position="59"/>
        <end position="79"/>
    </location>
</feature>
<evidence type="ECO:0000259" key="2">
    <source>
        <dbReference type="Pfam" id="PF01612"/>
    </source>
</evidence>
<gene>
    <name evidence="3" type="ORF">CPB83DRAFT_894102</name>
</gene>
<evidence type="ECO:0000256" key="1">
    <source>
        <dbReference type="SAM" id="MobiDB-lite"/>
    </source>
</evidence>
<evidence type="ECO:0000313" key="4">
    <source>
        <dbReference type="Proteomes" id="UP000807306"/>
    </source>
</evidence>
<reference evidence="3" key="1">
    <citation type="submission" date="2020-11" db="EMBL/GenBank/DDBJ databases">
        <authorList>
            <consortium name="DOE Joint Genome Institute"/>
            <person name="Ahrendt S."/>
            <person name="Riley R."/>
            <person name="Andreopoulos W."/>
            <person name="Labutti K."/>
            <person name="Pangilinan J."/>
            <person name="Ruiz-Duenas F.J."/>
            <person name="Barrasa J.M."/>
            <person name="Sanchez-Garcia M."/>
            <person name="Camarero S."/>
            <person name="Miyauchi S."/>
            <person name="Serrano A."/>
            <person name="Linde D."/>
            <person name="Babiker R."/>
            <person name="Drula E."/>
            <person name="Ayuso-Fernandez I."/>
            <person name="Pacheco R."/>
            <person name="Padilla G."/>
            <person name="Ferreira P."/>
            <person name="Barriuso J."/>
            <person name="Kellner H."/>
            <person name="Castanera R."/>
            <person name="Alfaro M."/>
            <person name="Ramirez L."/>
            <person name="Pisabarro A.G."/>
            <person name="Kuo A."/>
            <person name="Tritt A."/>
            <person name="Lipzen A."/>
            <person name="He G."/>
            <person name="Yan M."/>
            <person name="Ng V."/>
            <person name="Cullen D."/>
            <person name="Martin F."/>
            <person name="Rosso M.-N."/>
            <person name="Henrissat B."/>
            <person name="Hibbett D."/>
            <person name="Martinez A.T."/>
            <person name="Grigoriev I.V."/>
        </authorList>
    </citation>
    <scope>NUCLEOTIDE SEQUENCE</scope>
    <source>
        <strain evidence="3">CBS 506.95</strain>
    </source>
</reference>
<dbReference type="OrthoDB" id="1920326at2759"/>
<dbReference type="Proteomes" id="UP000807306">
    <property type="component" value="Unassembled WGS sequence"/>
</dbReference>
<dbReference type="EMBL" id="MU157850">
    <property type="protein sequence ID" value="KAF9528873.1"/>
    <property type="molecule type" value="Genomic_DNA"/>
</dbReference>
<dbReference type="AlphaFoldDB" id="A0A9P6JQI0"/>
<dbReference type="GO" id="GO:0006139">
    <property type="term" value="P:nucleobase-containing compound metabolic process"/>
    <property type="evidence" value="ECO:0007669"/>
    <property type="project" value="InterPro"/>
</dbReference>
<dbReference type="Gene3D" id="3.30.420.10">
    <property type="entry name" value="Ribonuclease H-like superfamily/Ribonuclease H"/>
    <property type="match status" value="1"/>
</dbReference>
<evidence type="ECO:0000313" key="3">
    <source>
        <dbReference type="EMBL" id="KAF9528873.1"/>
    </source>
</evidence>
<feature type="domain" description="3'-5' exonuclease" evidence="2">
    <location>
        <begin position="134"/>
        <end position="285"/>
    </location>
</feature>
<dbReference type="InterPro" id="IPR012337">
    <property type="entry name" value="RNaseH-like_sf"/>
</dbReference>
<keyword evidence="4" id="KW-1185">Reference proteome</keyword>
<dbReference type="Pfam" id="PF01612">
    <property type="entry name" value="DNA_pol_A_exo1"/>
    <property type="match status" value="1"/>
</dbReference>
<feature type="compositionally biased region" description="Polar residues" evidence="1">
    <location>
        <begin position="61"/>
        <end position="75"/>
    </location>
</feature>
<sequence>MVITRPHRSAIRLGSIKPTNAVPNLVPRRQLSGPSKQPSISGGILETFRRWHTAFRRRLCPSTQKDNSTESPQDQESFHPRVHQLSDLARVAKPLELPSDVHIKFLDTHHAVETAIAPILAPLAAEEGGVSQILVSMDTERNIMRTIGVSVIQLAFHSIPRKIFVIPVHKFEMLPVSLMEMLTSSRVIKIGNQVNNDLSTLQRQFKELQQTKTFATVDLQAFCLQHGVIRPGDSAALQALLVKALGRYMDKKPHDYHNWEGRTIPKLMLNGAALDAYAIRLIYEKAAAQPLVPLVEFNTQPGTAVSLLGRIGWFNEIVARGVITSPQPNKYDSIEVNTPDRNRLLVDITELVHPDQGAQFYPLPGVHDRHSARRMKPISYTLGQLRSRTGDAPLKVVWPISSLEMSKDTGTLAAAGEIS</sequence>
<organism evidence="3 4">
    <name type="scientific">Crepidotus variabilis</name>
    <dbReference type="NCBI Taxonomy" id="179855"/>
    <lineage>
        <taxon>Eukaryota</taxon>
        <taxon>Fungi</taxon>
        <taxon>Dikarya</taxon>
        <taxon>Basidiomycota</taxon>
        <taxon>Agaricomycotina</taxon>
        <taxon>Agaricomycetes</taxon>
        <taxon>Agaricomycetidae</taxon>
        <taxon>Agaricales</taxon>
        <taxon>Agaricineae</taxon>
        <taxon>Crepidotaceae</taxon>
        <taxon>Crepidotus</taxon>
    </lineage>
</organism>
<proteinExistence type="predicted"/>